<evidence type="ECO:0000313" key="10">
    <source>
        <dbReference type="Proteomes" id="UP000009168"/>
    </source>
</evidence>
<proteinExistence type="predicted"/>
<feature type="coiled-coil region" evidence="5">
    <location>
        <begin position="524"/>
        <end position="1142"/>
    </location>
</feature>
<organism evidence="9 10">
    <name type="scientific">Tetrahymena thermophila (strain SB210)</name>
    <dbReference type="NCBI Taxonomy" id="312017"/>
    <lineage>
        <taxon>Eukaryota</taxon>
        <taxon>Sar</taxon>
        <taxon>Alveolata</taxon>
        <taxon>Ciliophora</taxon>
        <taxon>Intramacronucleata</taxon>
        <taxon>Oligohymenophorea</taxon>
        <taxon>Hymenostomatida</taxon>
        <taxon>Tetrahymenina</taxon>
        <taxon>Tetrahymenidae</taxon>
        <taxon>Tetrahymena</taxon>
    </lineage>
</organism>
<dbReference type="InterPro" id="IPR017455">
    <property type="entry name" value="Znf_FYVE-rel"/>
</dbReference>
<keyword evidence="3" id="KW-0862">Zinc</keyword>
<name>Q22RB8_TETTS</name>
<dbReference type="SUPFAM" id="SSF57903">
    <property type="entry name" value="FYVE/PHD zinc finger"/>
    <property type="match status" value="1"/>
</dbReference>
<dbReference type="InParanoid" id="Q22RB8"/>
<feature type="region of interest" description="Disordered" evidence="6">
    <location>
        <begin position="370"/>
        <end position="394"/>
    </location>
</feature>
<keyword evidence="2 4" id="KW-0863">Zinc-finger</keyword>
<dbReference type="KEGG" id="tet:TTHERM_00019670"/>
<evidence type="ECO:0000313" key="9">
    <source>
        <dbReference type="EMBL" id="EAR88204.2"/>
    </source>
</evidence>
<keyword evidence="10" id="KW-1185">Reference proteome</keyword>
<feature type="domain" description="FYVE-type" evidence="8">
    <location>
        <begin position="22"/>
        <end position="87"/>
    </location>
</feature>
<dbReference type="EMBL" id="GG662845">
    <property type="protein sequence ID" value="EAR88204.2"/>
    <property type="molecule type" value="Genomic_DNA"/>
</dbReference>
<evidence type="ECO:0000256" key="3">
    <source>
        <dbReference type="ARBA" id="ARBA00022833"/>
    </source>
</evidence>
<gene>
    <name evidence="9" type="ORF">TTHERM_00019670</name>
</gene>
<reference evidence="10" key="1">
    <citation type="journal article" date="2006" name="PLoS Biol.">
        <title>Macronuclear genome sequence of the ciliate Tetrahymena thermophila, a model eukaryote.</title>
        <authorList>
            <person name="Eisen J.A."/>
            <person name="Coyne R.S."/>
            <person name="Wu M."/>
            <person name="Wu D."/>
            <person name="Thiagarajan M."/>
            <person name="Wortman J.R."/>
            <person name="Badger J.H."/>
            <person name="Ren Q."/>
            <person name="Amedeo P."/>
            <person name="Jones K.M."/>
            <person name="Tallon L.J."/>
            <person name="Delcher A.L."/>
            <person name="Salzberg S.L."/>
            <person name="Silva J.C."/>
            <person name="Haas B.J."/>
            <person name="Majoros W.H."/>
            <person name="Farzad M."/>
            <person name="Carlton J.M."/>
            <person name="Smith R.K. Jr."/>
            <person name="Garg J."/>
            <person name="Pearlman R.E."/>
            <person name="Karrer K.M."/>
            <person name="Sun L."/>
            <person name="Manning G."/>
            <person name="Elde N.C."/>
            <person name="Turkewitz A.P."/>
            <person name="Asai D.J."/>
            <person name="Wilkes D.E."/>
            <person name="Wang Y."/>
            <person name="Cai H."/>
            <person name="Collins K."/>
            <person name="Stewart B.A."/>
            <person name="Lee S.R."/>
            <person name="Wilamowska K."/>
            <person name="Weinberg Z."/>
            <person name="Ruzzo W.L."/>
            <person name="Wloga D."/>
            <person name="Gaertig J."/>
            <person name="Frankel J."/>
            <person name="Tsao C.-C."/>
            <person name="Gorovsky M.A."/>
            <person name="Keeling P.J."/>
            <person name="Waller R.F."/>
            <person name="Patron N.J."/>
            <person name="Cherry J.M."/>
            <person name="Stover N.A."/>
            <person name="Krieger C.J."/>
            <person name="del Toro C."/>
            <person name="Ryder H.F."/>
            <person name="Williamson S.C."/>
            <person name="Barbeau R.A."/>
            <person name="Hamilton E.P."/>
            <person name="Orias E."/>
        </authorList>
    </citation>
    <scope>NUCLEOTIDE SEQUENCE [LARGE SCALE GENOMIC DNA]</scope>
    <source>
        <strain evidence="10">SB210</strain>
    </source>
</reference>
<evidence type="ECO:0000256" key="1">
    <source>
        <dbReference type="ARBA" id="ARBA00022723"/>
    </source>
</evidence>
<dbReference type="RefSeq" id="XP_001008449.2">
    <property type="nucleotide sequence ID" value="XM_001008449.2"/>
</dbReference>
<dbReference type="InterPro" id="IPR011011">
    <property type="entry name" value="Znf_FYVE_PHD"/>
</dbReference>
<dbReference type="GO" id="GO:0008270">
    <property type="term" value="F:zinc ion binding"/>
    <property type="evidence" value="ECO:0007669"/>
    <property type="project" value="UniProtKB-KW"/>
</dbReference>
<keyword evidence="5" id="KW-0175">Coiled coil</keyword>
<feature type="transmembrane region" description="Helical" evidence="7">
    <location>
        <begin position="209"/>
        <end position="227"/>
    </location>
</feature>
<dbReference type="Proteomes" id="UP000009168">
    <property type="component" value="Unassembled WGS sequence"/>
</dbReference>
<accession>Q22RB8</accession>
<dbReference type="GeneID" id="7826897"/>
<evidence type="ECO:0000259" key="8">
    <source>
        <dbReference type="PROSITE" id="PS50178"/>
    </source>
</evidence>
<keyword evidence="7" id="KW-0472">Membrane</keyword>
<feature type="region of interest" description="Disordered" evidence="6">
    <location>
        <begin position="433"/>
        <end position="466"/>
    </location>
</feature>
<dbReference type="CDD" id="cd00065">
    <property type="entry name" value="FYVE_like_SF"/>
    <property type="match status" value="1"/>
</dbReference>
<keyword evidence="7" id="KW-0812">Transmembrane</keyword>
<dbReference type="OrthoDB" id="2352506at2759"/>
<evidence type="ECO:0000256" key="4">
    <source>
        <dbReference type="PROSITE-ProRule" id="PRU00091"/>
    </source>
</evidence>
<evidence type="ECO:0000256" key="7">
    <source>
        <dbReference type="SAM" id="Phobius"/>
    </source>
</evidence>
<evidence type="ECO:0000256" key="6">
    <source>
        <dbReference type="SAM" id="MobiDB-lite"/>
    </source>
</evidence>
<feature type="compositionally biased region" description="Basic and acidic residues" evidence="6">
    <location>
        <begin position="449"/>
        <end position="460"/>
    </location>
</feature>
<keyword evidence="1" id="KW-0479">Metal-binding</keyword>
<evidence type="ECO:0000256" key="5">
    <source>
        <dbReference type="SAM" id="Coils"/>
    </source>
</evidence>
<protein>
    <recommendedName>
        <fullName evidence="8">FYVE-type domain-containing protein</fullName>
    </recommendedName>
</protein>
<evidence type="ECO:0000256" key="2">
    <source>
        <dbReference type="ARBA" id="ARBA00022771"/>
    </source>
</evidence>
<dbReference type="HOGENOM" id="CLU_281252_0_0_1"/>
<keyword evidence="7" id="KW-1133">Transmembrane helix</keyword>
<dbReference type="AlphaFoldDB" id="Q22RB8"/>
<sequence>MGKNTQNLDKATIAQHLFENSFGQIKSCTTCCRKFGLFLRESKCYKCHRSTCNDCLLEKQKIVYVKSKKIFENDRKKICQVCSQELKNYAENYKSKVVGFCQNSPVAIQWIKTLNLINQNENSTNPEEANTIESIEKKYQQVYEKQLVKQTDVNYKGFMLSKVNYSFLTHLYYSTKGISFEEIQITLCRIINKLAFHYKWEKTPIKIDVFIMYLLCFSSEAVAYAIFTHLYENVLPKYIVEFMNFKSQQDQKEQVAQIAFFQSVIKANHELNDQQIQHVTNFLKKFSIDMLSSFFINVLSFEFSFEALDLMIKTQNFKKVENLLIVMILDNIQHIKEISSANYDTVYNYFCRIIEFKNISERVINYPTQEGSNMSKSTSHHKEEVNTNNKQNLQEHKLHTAQFQQNYEELMMSPNFNLLIGNSNFQNESTIGFHAENDDDEDTSPQSNRHQDNYQKDNENHQQQQKYTQGVKLPTLQNFDNVESSNRLSNQEHNQEVIQNYQDEPEEAVKRSRQSAQGQTELLIKDLQIERQTLTSENEKLKKEIEQKNQLMEQQKAFHEQEVQSLQNEINLLTQNTSSNPYKKLVEEYKALLNEAKQAYEELYQEKQEVELQLVSEKEEILVQSVRDKAMLMNEIQEIEAKNCSLLEQEQNADNAQKVEIKELKATIEQMTLEILTFKTEIQMLKEEQTINIEKLQKNQAILNEFSSQNKEKVEKEEDKLRSLQEIIDNLQRKLTQNNQEHKEEIQKIYERDNLVFDELRTQTKEYEQSITELTQQLEDANQKLILEKQLHETKILTLNQQQEVEKMQLKSDYEQQKSELIQQHNQTAQRLQKEIESLNQQMTQMAQELKQQHEQEKQVLIDQHNRAIQDKNQEIQVLEQRIQELLVQLEKQKAQLQMQFEEEKRILNQEMQQKIDELNQRLVQQNHENEQERQNLRNLFEQEKVQINQLHEQHIKEKQDEISQINIRIAKIMEDIESMKMAHQQELSVKQDEIESLKSQLEQKKTTIQSQQNEIEFLKSKQTDLEQKFIENNNIMSSLQITLLEKNDDLERLEKQINKKEQIITDLKQELEIYKNQASKYDEKLIQTMQEKIQNQEQEISKLKLIAQDHSNCEEIIKKLNEQLEKSKQKLKTKVQELMVFQNIFNTVKKTVSETKSSENHDDDDI</sequence>
<dbReference type="Gene3D" id="3.30.40.10">
    <property type="entry name" value="Zinc/RING finger domain, C3HC4 (zinc finger)"/>
    <property type="match status" value="1"/>
</dbReference>
<dbReference type="InterPro" id="IPR013083">
    <property type="entry name" value="Znf_RING/FYVE/PHD"/>
</dbReference>
<dbReference type="PROSITE" id="PS50178">
    <property type="entry name" value="ZF_FYVE"/>
    <property type="match status" value="1"/>
</dbReference>